<feature type="domain" description="ABC transporter" evidence="3">
    <location>
        <begin position="14"/>
        <end position="237"/>
    </location>
</feature>
<dbReference type="InterPro" id="IPR027417">
    <property type="entry name" value="P-loop_NTPase"/>
</dbReference>
<evidence type="ECO:0000256" key="1">
    <source>
        <dbReference type="ARBA" id="ARBA00022741"/>
    </source>
</evidence>
<dbReference type="PROSITE" id="PS50893">
    <property type="entry name" value="ABC_TRANSPORTER_2"/>
    <property type="match status" value="1"/>
</dbReference>
<dbReference type="PANTHER" id="PTHR43038:SF3">
    <property type="entry name" value="ABC TRANSPORTER G FAMILY MEMBER 20 ISOFORM X1"/>
    <property type="match status" value="1"/>
</dbReference>
<dbReference type="Gene3D" id="3.40.50.300">
    <property type="entry name" value="P-loop containing nucleotide triphosphate hydrolases"/>
    <property type="match status" value="1"/>
</dbReference>
<dbReference type="Pfam" id="PF00005">
    <property type="entry name" value="ABC_tran"/>
    <property type="match status" value="1"/>
</dbReference>
<keyword evidence="1" id="KW-0547">Nucleotide-binding</keyword>
<evidence type="ECO:0000313" key="5">
    <source>
        <dbReference type="Proteomes" id="UP001569904"/>
    </source>
</evidence>
<reference evidence="4 5" key="1">
    <citation type="submission" date="2023-11" db="EMBL/GenBank/DDBJ databases">
        <title>Actinomadura monticuli sp. nov., isolated from volcanic ash.</title>
        <authorList>
            <person name="Lee S.D."/>
            <person name="Yang H."/>
            <person name="Kim I.S."/>
        </authorList>
    </citation>
    <scope>NUCLEOTIDE SEQUENCE [LARGE SCALE GENOMIC DNA]</scope>
    <source>
        <strain evidence="4 5">DSM 45346</strain>
    </source>
</reference>
<protein>
    <submittedName>
        <fullName evidence="4">ABC transporter ATP-binding protein</fullName>
    </submittedName>
</protein>
<dbReference type="SMART" id="SM00382">
    <property type="entry name" value="AAA"/>
    <property type="match status" value="1"/>
</dbReference>
<evidence type="ECO:0000259" key="3">
    <source>
        <dbReference type="PROSITE" id="PS50893"/>
    </source>
</evidence>
<dbReference type="PROSITE" id="PS00211">
    <property type="entry name" value="ABC_TRANSPORTER_1"/>
    <property type="match status" value="1"/>
</dbReference>
<dbReference type="PANTHER" id="PTHR43038">
    <property type="entry name" value="ATP-BINDING CASSETTE, SUB-FAMILY H, MEMBER 1"/>
    <property type="match status" value="1"/>
</dbReference>
<name>A0ABV4R3C5_9ACTN</name>
<dbReference type="CDD" id="cd03230">
    <property type="entry name" value="ABC_DR_subfamily_A"/>
    <property type="match status" value="1"/>
</dbReference>
<comment type="caution">
    <text evidence="4">The sequence shown here is derived from an EMBL/GenBank/DDBJ whole genome shotgun (WGS) entry which is preliminary data.</text>
</comment>
<evidence type="ECO:0000313" key="4">
    <source>
        <dbReference type="EMBL" id="MFA1556620.1"/>
    </source>
</evidence>
<gene>
    <name evidence="4" type="ORF">SM436_23250</name>
</gene>
<dbReference type="InterPro" id="IPR003593">
    <property type="entry name" value="AAA+_ATPase"/>
</dbReference>
<keyword evidence="5" id="KW-1185">Reference proteome</keyword>
<dbReference type="GO" id="GO:0005524">
    <property type="term" value="F:ATP binding"/>
    <property type="evidence" value="ECO:0007669"/>
    <property type="project" value="UniProtKB-KW"/>
</dbReference>
<keyword evidence="2 4" id="KW-0067">ATP-binding</keyword>
<sequence length="249" mass="26154">MMSSSPASGAEPAVSVRDLRVVRGGREVLHGLTLDVPRGSIVGLIGPSGCGKTTLIRALVGVQIVKSGTVTVLGAPAGSPGLRHRVGYATQSPAVYADLTVAENLRYFASVLRAPRSDVDRVIDEVGLGRHRDQTAATLSGGQLSRVNLAVALLGDPELIVLDEPTVGLDPVLRQELWGLFRELADRGATLVVSSHVMDEAGRTDRLLLMREGAVLADGTPDGLRSRTGTSDLEAAFLHLITERAGSRA</sequence>
<proteinExistence type="predicted"/>
<accession>A0ABV4R3C5</accession>
<dbReference type="InterPro" id="IPR003439">
    <property type="entry name" value="ABC_transporter-like_ATP-bd"/>
</dbReference>
<evidence type="ECO:0000256" key="2">
    <source>
        <dbReference type="ARBA" id="ARBA00022840"/>
    </source>
</evidence>
<dbReference type="Proteomes" id="UP001569904">
    <property type="component" value="Unassembled WGS sequence"/>
</dbReference>
<dbReference type="RefSeq" id="WP_371943363.1">
    <property type="nucleotide sequence ID" value="NZ_JAXCEH010000016.1"/>
</dbReference>
<organism evidence="4 5">
    <name type="scientific">Actinomadura chokoriensis</name>
    <dbReference type="NCBI Taxonomy" id="454156"/>
    <lineage>
        <taxon>Bacteria</taxon>
        <taxon>Bacillati</taxon>
        <taxon>Actinomycetota</taxon>
        <taxon>Actinomycetes</taxon>
        <taxon>Streptosporangiales</taxon>
        <taxon>Thermomonosporaceae</taxon>
        <taxon>Actinomadura</taxon>
    </lineage>
</organism>
<dbReference type="SUPFAM" id="SSF52540">
    <property type="entry name" value="P-loop containing nucleoside triphosphate hydrolases"/>
    <property type="match status" value="1"/>
</dbReference>
<dbReference type="InterPro" id="IPR017871">
    <property type="entry name" value="ABC_transporter-like_CS"/>
</dbReference>
<dbReference type="EMBL" id="JAXCEH010000016">
    <property type="protein sequence ID" value="MFA1556620.1"/>
    <property type="molecule type" value="Genomic_DNA"/>
</dbReference>